<dbReference type="InterPro" id="IPR047045">
    <property type="entry name" value="CobQ_N"/>
</dbReference>
<accession>A0A1L9AYL2</accession>
<evidence type="ECO:0000256" key="2">
    <source>
        <dbReference type="ARBA" id="ARBA00022573"/>
    </source>
</evidence>
<dbReference type="OrthoDB" id="9808302at2"/>
<dbReference type="RefSeq" id="WP_071904046.1">
    <property type="nucleotide sequence ID" value="NZ_MPIN01000016.1"/>
</dbReference>
<dbReference type="InterPro" id="IPR002586">
    <property type="entry name" value="CobQ/CobB/MinD/ParA_Nub-bd_dom"/>
</dbReference>
<dbReference type="InterPro" id="IPR004459">
    <property type="entry name" value="CobQ_synth"/>
</dbReference>
<dbReference type="SUPFAM" id="SSF52540">
    <property type="entry name" value="P-loop containing nucleoside triphosphate hydrolases"/>
    <property type="match status" value="1"/>
</dbReference>
<evidence type="ECO:0000313" key="7">
    <source>
        <dbReference type="EMBL" id="OJH34993.1"/>
    </source>
</evidence>
<dbReference type="PANTHER" id="PTHR21343:SF1">
    <property type="entry name" value="COBYRIC ACID SYNTHASE"/>
    <property type="match status" value="1"/>
</dbReference>
<dbReference type="UniPathway" id="UPA00148"/>
<dbReference type="Pfam" id="PF07685">
    <property type="entry name" value="GATase_3"/>
    <property type="match status" value="1"/>
</dbReference>
<dbReference type="InterPro" id="IPR027417">
    <property type="entry name" value="P-loop_NTPase"/>
</dbReference>
<keyword evidence="8" id="KW-1185">Reference proteome</keyword>
<dbReference type="EMBL" id="MPIN01000016">
    <property type="protein sequence ID" value="OJH34993.1"/>
    <property type="molecule type" value="Genomic_DNA"/>
</dbReference>
<feature type="active site" evidence="4">
    <location>
        <position position="444"/>
    </location>
</feature>
<dbReference type="HAMAP" id="MF_00028">
    <property type="entry name" value="CobQ"/>
    <property type="match status" value="1"/>
</dbReference>
<dbReference type="GO" id="GO:0009236">
    <property type="term" value="P:cobalamin biosynthetic process"/>
    <property type="evidence" value="ECO:0007669"/>
    <property type="project" value="UniProtKB-UniRule"/>
</dbReference>
<dbReference type="InterPro" id="IPR033949">
    <property type="entry name" value="CobQ_GATase1"/>
</dbReference>
<keyword evidence="3 4" id="KW-0315">Glutamine amidotransferase</keyword>
<reference evidence="7 8" key="2">
    <citation type="submission" date="2016-12" db="EMBL/GenBank/DDBJ databases">
        <title>Draft Genome Sequence of Cystobacter ferrugineus Strain Cbfe23.</title>
        <authorList>
            <person name="Akbar S."/>
            <person name="Dowd S.E."/>
            <person name="Stevens D.C."/>
        </authorList>
    </citation>
    <scope>NUCLEOTIDE SEQUENCE [LARGE SCALE GENOMIC DNA]</scope>
    <source>
        <strain evidence="7 8">Cbfe23</strain>
    </source>
</reference>
<dbReference type="CDD" id="cd05389">
    <property type="entry name" value="CobQ_N"/>
    <property type="match status" value="1"/>
</dbReference>
<protein>
    <recommendedName>
        <fullName evidence="4">Cobyric acid synthase</fullName>
    </recommendedName>
</protein>
<evidence type="ECO:0000259" key="6">
    <source>
        <dbReference type="Pfam" id="PF07685"/>
    </source>
</evidence>
<sequence length="495" mass="53039">MKARTLMIQGTASSVGKSLLVTALCRIYARRGFKVAPFKSQNMALNSAVTPDGAEIGRAQYAQAEAARAVPCAEMNPILLKPETTSGSQVVVMGRVLGSMHFRDYHRRKPELREVVGQALDSLRERHELVIIEGAGSPAEVNLKDRDLVNMWVAERADAPVALVTDIERGGALAALVGTLELLEPAERARVRAMVVNKFRGDPALFEGGVRFLENRCGIRVAGVIPHLGDTGIASEDSLDLRKGEPESRGGALVCILRLPRLSNFDEFEPLAREPGVEVRWCERPEDLEGARLVIIPGTKCTANDLGWLRRTGLAGALVRRVHEGQPVLGICGGYQMLGERILDPLGVESSEPDVAGLGLLPVVTRFEKEKSTAPVSLRLGEGLPGMRAAGGAEVRGYEIHCGQVTVAPGAQPFGLRMRTGEDASQVPEGCVTRGGQVAGTLVHGLFENVPVRRALLSEFGVTTAGASPADPYEVLADHFASALDLTYLDQMVGL</sequence>
<feature type="active site" description="Nucleophile" evidence="4">
    <location>
        <position position="332"/>
    </location>
</feature>
<dbReference type="Gene3D" id="3.40.50.300">
    <property type="entry name" value="P-loop containing nucleotide triphosphate hydrolases"/>
    <property type="match status" value="1"/>
</dbReference>
<comment type="pathway">
    <text evidence="1 4">Cofactor biosynthesis; adenosylcobalamin biosynthesis.</text>
</comment>
<evidence type="ECO:0000259" key="5">
    <source>
        <dbReference type="Pfam" id="PF01656"/>
    </source>
</evidence>
<dbReference type="Pfam" id="PF01656">
    <property type="entry name" value="CbiA"/>
    <property type="match status" value="1"/>
</dbReference>
<organism evidence="7 8">
    <name type="scientific">Cystobacter ferrugineus</name>
    <dbReference type="NCBI Taxonomy" id="83449"/>
    <lineage>
        <taxon>Bacteria</taxon>
        <taxon>Pseudomonadati</taxon>
        <taxon>Myxococcota</taxon>
        <taxon>Myxococcia</taxon>
        <taxon>Myxococcales</taxon>
        <taxon>Cystobacterineae</taxon>
        <taxon>Archangiaceae</taxon>
        <taxon>Cystobacter</taxon>
    </lineage>
</organism>
<comment type="similarity">
    <text evidence="4">Belongs to the CobB/CobQ family. CobQ subfamily.</text>
</comment>
<dbReference type="CDD" id="cd01750">
    <property type="entry name" value="GATase1_CobQ"/>
    <property type="match status" value="1"/>
</dbReference>
<comment type="caution">
    <text evidence="7">The sequence shown here is derived from an EMBL/GenBank/DDBJ whole genome shotgun (WGS) entry which is preliminary data.</text>
</comment>
<gene>
    <name evidence="4" type="primary">cobQ</name>
    <name evidence="7" type="ORF">BON30_41165</name>
</gene>
<dbReference type="Proteomes" id="UP000182229">
    <property type="component" value="Unassembled WGS sequence"/>
</dbReference>
<comment type="function">
    <text evidence="4">Catalyzes amidations at positions B, D, E, and G on adenosylcobyrinic A,C-diamide. NH(2) groups are provided by glutamine, and one molecule of ATP is hydrogenolyzed for each amidation.</text>
</comment>
<evidence type="ECO:0000313" key="8">
    <source>
        <dbReference type="Proteomes" id="UP000182229"/>
    </source>
</evidence>
<name>A0A1L9AYL2_9BACT</name>
<evidence type="ECO:0000256" key="1">
    <source>
        <dbReference type="ARBA" id="ARBA00004953"/>
    </source>
</evidence>
<dbReference type="GO" id="GO:0015420">
    <property type="term" value="F:ABC-type vitamin B12 transporter activity"/>
    <property type="evidence" value="ECO:0007669"/>
    <property type="project" value="UniProtKB-UniRule"/>
</dbReference>
<keyword evidence="2 4" id="KW-0169">Cobalamin biosynthesis</keyword>
<dbReference type="Gene3D" id="3.40.50.880">
    <property type="match status" value="1"/>
</dbReference>
<dbReference type="NCBIfam" id="TIGR00313">
    <property type="entry name" value="cobQ"/>
    <property type="match status" value="1"/>
</dbReference>
<evidence type="ECO:0000256" key="4">
    <source>
        <dbReference type="HAMAP-Rule" id="MF_00028"/>
    </source>
</evidence>
<dbReference type="PROSITE" id="PS51274">
    <property type="entry name" value="GATASE_COBBQ"/>
    <property type="match status" value="1"/>
</dbReference>
<dbReference type="InterPro" id="IPR029062">
    <property type="entry name" value="Class_I_gatase-like"/>
</dbReference>
<dbReference type="NCBIfam" id="NF001989">
    <property type="entry name" value="PRK00784.1"/>
    <property type="match status" value="1"/>
</dbReference>
<reference evidence="8" key="1">
    <citation type="submission" date="2016-11" db="EMBL/GenBank/DDBJ databases">
        <authorList>
            <person name="Shukria A."/>
            <person name="Stevens D.C."/>
        </authorList>
    </citation>
    <scope>NUCLEOTIDE SEQUENCE [LARGE SCALE GENOMIC DNA]</scope>
    <source>
        <strain evidence="8">Cbfe23</strain>
    </source>
</reference>
<dbReference type="STRING" id="83449.BON30_41165"/>
<dbReference type="InterPro" id="IPR011698">
    <property type="entry name" value="GATase_3"/>
</dbReference>
<evidence type="ECO:0000256" key="3">
    <source>
        <dbReference type="ARBA" id="ARBA00022962"/>
    </source>
</evidence>
<feature type="domain" description="CobB/CobQ-like glutamine amidotransferase" evidence="6">
    <location>
        <begin position="254"/>
        <end position="449"/>
    </location>
</feature>
<dbReference type="GO" id="GO:0003824">
    <property type="term" value="F:catalytic activity"/>
    <property type="evidence" value="ECO:0007669"/>
    <property type="project" value="InterPro"/>
</dbReference>
<dbReference type="AlphaFoldDB" id="A0A1L9AYL2"/>
<feature type="domain" description="CobQ/CobB/MinD/ParA nucleotide binding" evidence="5">
    <location>
        <begin position="6"/>
        <end position="227"/>
    </location>
</feature>
<dbReference type="SUPFAM" id="SSF52317">
    <property type="entry name" value="Class I glutamine amidotransferase-like"/>
    <property type="match status" value="1"/>
</dbReference>
<dbReference type="PANTHER" id="PTHR21343">
    <property type="entry name" value="DETHIOBIOTIN SYNTHETASE"/>
    <property type="match status" value="1"/>
</dbReference>
<proteinExistence type="inferred from homology"/>